<evidence type="ECO:0000313" key="3">
    <source>
        <dbReference type="Proteomes" id="UP000264840"/>
    </source>
</evidence>
<sequence length="94" mass="10930">MTLKCIFIEVFRLFVLSKGTHILDLVLNQEVEDTSANRCAASFKVLVVSPQFENKPLLQRHRMVNTCLAEELKEIHAFEQKTLTPEQWKKQNSQ</sequence>
<name>A0A3Q3CQ84_HAPBU</name>
<dbReference type="InterPro" id="IPR002634">
    <property type="entry name" value="BolA"/>
</dbReference>
<dbReference type="AlphaFoldDB" id="A0A3Q3CQ84"/>
<evidence type="ECO:0000313" key="2">
    <source>
        <dbReference type="Ensembl" id="ENSHBUP00000027962.1"/>
    </source>
</evidence>
<evidence type="ECO:0000256" key="1">
    <source>
        <dbReference type="RuleBase" id="RU003860"/>
    </source>
</evidence>
<dbReference type="GO" id="GO:0005634">
    <property type="term" value="C:nucleus"/>
    <property type="evidence" value="ECO:0007669"/>
    <property type="project" value="TreeGrafter"/>
</dbReference>
<keyword evidence="3" id="KW-1185">Reference proteome</keyword>
<dbReference type="InterPro" id="IPR036065">
    <property type="entry name" value="BolA-like_sf"/>
</dbReference>
<comment type="similarity">
    <text evidence="1">Belongs to the BolA/IbaG family.</text>
</comment>
<dbReference type="PANTHER" id="PTHR12735">
    <property type="entry name" value="BOLA-LIKE PROTEIN-RELATED"/>
    <property type="match status" value="1"/>
</dbReference>
<reference evidence="2" key="1">
    <citation type="submission" date="2025-08" db="UniProtKB">
        <authorList>
            <consortium name="Ensembl"/>
        </authorList>
    </citation>
    <scope>IDENTIFICATION</scope>
</reference>
<dbReference type="Proteomes" id="UP000264840">
    <property type="component" value="Unplaced"/>
</dbReference>
<protein>
    <submittedName>
        <fullName evidence="2">BolA family member 2</fullName>
    </submittedName>
</protein>
<organism evidence="2 3">
    <name type="scientific">Haplochromis burtoni</name>
    <name type="common">Burton's mouthbrooder</name>
    <name type="synonym">Chromis burtoni</name>
    <dbReference type="NCBI Taxonomy" id="8153"/>
    <lineage>
        <taxon>Eukaryota</taxon>
        <taxon>Metazoa</taxon>
        <taxon>Chordata</taxon>
        <taxon>Craniata</taxon>
        <taxon>Vertebrata</taxon>
        <taxon>Euteleostomi</taxon>
        <taxon>Actinopterygii</taxon>
        <taxon>Neopterygii</taxon>
        <taxon>Teleostei</taxon>
        <taxon>Neoteleostei</taxon>
        <taxon>Acanthomorphata</taxon>
        <taxon>Ovalentaria</taxon>
        <taxon>Cichlomorphae</taxon>
        <taxon>Cichliformes</taxon>
        <taxon>Cichlidae</taxon>
        <taxon>African cichlids</taxon>
        <taxon>Pseudocrenilabrinae</taxon>
        <taxon>Haplochromini</taxon>
        <taxon>Haplochromis</taxon>
    </lineage>
</organism>
<dbReference type="GO" id="GO:0051604">
    <property type="term" value="P:protein maturation"/>
    <property type="evidence" value="ECO:0007669"/>
    <property type="project" value="InterPro"/>
</dbReference>
<dbReference type="Gene3D" id="3.10.20.90">
    <property type="entry name" value="Phosphatidylinositol 3-kinase Catalytic Subunit, Chain A, domain 1"/>
    <property type="match status" value="1"/>
</dbReference>
<reference evidence="2" key="2">
    <citation type="submission" date="2025-09" db="UniProtKB">
        <authorList>
            <consortium name="Ensembl"/>
        </authorList>
    </citation>
    <scope>IDENTIFICATION</scope>
</reference>
<dbReference type="Ensembl" id="ENSHBUT00000016745.1">
    <property type="protein sequence ID" value="ENSHBUP00000027962.1"/>
    <property type="gene ID" value="ENSHBUG00000011471.1"/>
</dbReference>
<dbReference type="GO" id="GO:0006879">
    <property type="term" value="P:intracellular iron ion homeostasis"/>
    <property type="evidence" value="ECO:0007669"/>
    <property type="project" value="InterPro"/>
</dbReference>
<dbReference type="STRING" id="8153.ENSHBUP00000027962"/>
<dbReference type="GO" id="GO:0005829">
    <property type="term" value="C:cytosol"/>
    <property type="evidence" value="ECO:0007669"/>
    <property type="project" value="TreeGrafter"/>
</dbReference>
<proteinExistence type="inferred from homology"/>
<dbReference type="SUPFAM" id="SSF82657">
    <property type="entry name" value="BolA-like"/>
    <property type="match status" value="1"/>
</dbReference>
<dbReference type="InterPro" id="IPR045115">
    <property type="entry name" value="BOL2"/>
</dbReference>
<dbReference type="Pfam" id="PF01722">
    <property type="entry name" value="BolA"/>
    <property type="match status" value="1"/>
</dbReference>
<dbReference type="GO" id="GO:0051537">
    <property type="term" value="F:2 iron, 2 sulfur cluster binding"/>
    <property type="evidence" value="ECO:0007669"/>
    <property type="project" value="InterPro"/>
</dbReference>
<dbReference type="PANTHER" id="PTHR12735:SF27">
    <property type="entry name" value="BOLA-LIKE PROTEIN 2"/>
    <property type="match status" value="1"/>
</dbReference>
<accession>A0A3Q3CQ84</accession>
<dbReference type="GeneTree" id="ENSGT00510000047760"/>